<dbReference type="InterPro" id="IPR002528">
    <property type="entry name" value="MATE_fam"/>
</dbReference>
<feature type="transmembrane region" description="Helical" evidence="6">
    <location>
        <begin position="434"/>
        <end position="451"/>
    </location>
</feature>
<evidence type="ECO:0000256" key="6">
    <source>
        <dbReference type="RuleBase" id="RU004914"/>
    </source>
</evidence>
<evidence type="ECO:0000256" key="5">
    <source>
        <dbReference type="ARBA" id="ARBA00023136"/>
    </source>
</evidence>
<dbReference type="GO" id="GO:0015297">
    <property type="term" value="F:antiporter activity"/>
    <property type="evidence" value="ECO:0007669"/>
    <property type="project" value="InterPro"/>
</dbReference>
<evidence type="ECO:0000313" key="7">
    <source>
        <dbReference type="EMBL" id="KAG0568981.1"/>
    </source>
</evidence>
<evidence type="ECO:0000256" key="3">
    <source>
        <dbReference type="ARBA" id="ARBA00022692"/>
    </source>
</evidence>
<dbReference type="GO" id="GO:0016020">
    <property type="term" value="C:membrane"/>
    <property type="evidence" value="ECO:0007669"/>
    <property type="project" value="UniProtKB-SubCell"/>
</dbReference>
<reference evidence="7 8" key="1">
    <citation type="submission" date="2020-06" db="EMBL/GenBank/DDBJ databases">
        <title>WGS assembly of Ceratodon purpureus strain R40.</title>
        <authorList>
            <person name="Carey S.B."/>
            <person name="Jenkins J."/>
            <person name="Shu S."/>
            <person name="Lovell J.T."/>
            <person name="Sreedasyam A."/>
            <person name="Maumus F."/>
            <person name="Tiley G.P."/>
            <person name="Fernandez-Pozo N."/>
            <person name="Barry K."/>
            <person name="Chen C."/>
            <person name="Wang M."/>
            <person name="Lipzen A."/>
            <person name="Daum C."/>
            <person name="Saski C.A."/>
            <person name="Payton A.C."/>
            <person name="Mcbreen J.C."/>
            <person name="Conrad R.E."/>
            <person name="Kollar L.M."/>
            <person name="Olsson S."/>
            <person name="Huttunen S."/>
            <person name="Landis J.B."/>
            <person name="Wickett N.J."/>
            <person name="Johnson M.G."/>
            <person name="Rensing S.A."/>
            <person name="Grimwood J."/>
            <person name="Schmutz J."/>
            <person name="Mcdaniel S.F."/>
        </authorList>
    </citation>
    <scope>NUCLEOTIDE SEQUENCE [LARGE SCALE GENOMIC DNA]</scope>
    <source>
        <strain evidence="7 8">R40</strain>
    </source>
</reference>
<comment type="subcellular location">
    <subcellularLocation>
        <location evidence="1">Membrane</location>
        <topology evidence="1">Multi-pass membrane protein</topology>
    </subcellularLocation>
</comment>
<feature type="transmembrane region" description="Helical" evidence="6">
    <location>
        <begin position="205"/>
        <end position="225"/>
    </location>
</feature>
<protein>
    <recommendedName>
        <fullName evidence="6">Protein DETOXIFICATION</fullName>
    </recommendedName>
    <alternativeName>
        <fullName evidence="6">Multidrug and toxic compound extrusion protein</fullName>
    </alternativeName>
</protein>
<comment type="caution">
    <text evidence="7">The sequence shown here is derived from an EMBL/GenBank/DDBJ whole genome shotgun (WGS) entry which is preliminary data.</text>
</comment>
<feature type="transmembrane region" description="Helical" evidence="6">
    <location>
        <begin position="458"/>
        <end position="482"/>
    </location>
</feature>
<evidence type="ECO:0000313" key="8">
    <source>
        <dbReference type="Proteomes" id="UP000822688"/>
    </source>
</evidence>
<dbReference type="AlphaFoldDB" id="A0A8T0HB31"/>
<dbReference type="GO" id="GO:0042910">
    <property type="term" value="F:xenobiotic transmembrane transporter activity"/>
    <property type="evidence" value="ECO:0007669"/>
    <property type="project" value="InterPro"/>
</dbReference>
<dbReference type="EMBL" id="CM026427">
    <property type="protein sequence ID" value="KAG0568981.1"/>
    <property type="molecule type" value="Genomic_DNA"/>
</dbReference>
<dbReference type="InterPro" id="IPR045069">
    <property type="entry name" value="MATE_euk"/>
</dbReference>
<feature type="transmembrane region" description="Helical" evidence="6">
    <location>
        <begin position="57"/>
        <end position="82"/>
    </location>
</feature>
<evidence type="ECO:0000256" key="1">
    <source>
        <dbReference type="ARBA" id="ARBA00004141"/>
    </source>
</evidence>
<evidence type="ECO:0000256" key="4">
    <source>
        <dbReference type="ARBA" id="ARBA00022989"/>
    </source>
</evidence>
<feature type="transmembrane region" description="Helical" evidence="6">
    <location>
        <begin position="314"/>
        <end position="336"/>
    </location>
</feature>
<dbReference type="Pfam" id="PF01554">
    <property type="entry name" value="MatE"/>
    <property type="match status" value="2"/>
</dbReference>
<evidence type="ECO:0000256" key="2">
    <source>
        <dbReference type="ARBA" id="ARBA00010199"/>
    </source>
</evidence>
<feature type="transmembrane region" description="Helical" evidence="6">
    <location>
        <begin position="274"/>
        <end position="294"/>
    </location>
</feature>
<keyword evidence="5 6" id="KW-0472">Membrane</keyword>
<keyword evidence="8" id="KW-1185">Reference proteome</keyword>
<organism evidence="7 8">
    <name type="scientific">Ceratodon purpureus</name>
    <name type="common">Fire moss</name>
    <name type="synonym">Dicranum purpureum</name>
    <dbReference type="NCBI Taxonomy" id="3225"/>
    <lineage>
        <taxon>Eukaryota</taxon>
        <taxon>Viridiplantae</taxon>
        <taxon>Streptophyta</taxon>
        <taxon>Embryophyta</taxon>
        <taxon>Bryophyta</taxon>
        <taxon>Bryophytina</taxon>
        <taxon>Bryopsida</taxon>
        <taxon>Dicranidae</taxon>
        <taxon>Pseudoditrichales</taxon>
        <taxon>Ditrichaceae</taxon>
        <taxon>Ceratodon</taxon>
    </lineage>
</organism>
<dbReference type="NCBIfam" id="TIGR00797">
    <property type="entry name" value="matE"/>
    <property type="match status" value="1"/>
</dbReference>
<feature type="transmembrane region" description="Helical" evidence="6">
    <location>
        <begin position="231"/>
        <end position="253"/>
    </location>
</feature>
<accession>A0A8T0HB31</accession>
<keyword evidence="3 6" id="KW-0812">Transmembrane</keyword>
<name>A0A8T0HB31_CERPU</name>
<dbReference type="PANTHER" id="PTHR11206">
    <property type="entry name" value="MULTIDRUG RESISTANCE PROTEIN"/>
    <property type="match status" value="1"/>
</dbReference>
<sequence>MGDGNGALQEPLLQSQVETHQPHFFTFANGDKRSVSRRDEVISCTLEWILGEARKQLYIAVPMVCVALLQYLLIVVSVMFVGHLGELELASASIAASFASVTGTSFIIGMAAALETLCGQAYGAKQYPMLGIYVQRAIFVLYLVCIPITVVWWNMDDLLVFLGQDPKISELAGVYARYLIPTVFAVATLQPLVKFLQTQSIVLPMALLSAATLILHIPLCWLLIFKLGIGFRGAAIASSVSNWLNAIVLALYVKYSPSCRRTWSPFSREAFNDLSSFFKLAIPSAVMICLEYWSFEALVLLSGLLPNPQLETSTLSICLTSTALLYMIPFGIGAAASTRVGNELGAGRPQAAKGAVTIAVSMSLTEGILTAMVMYTWRNLWGKAYTHEQEVIDYVAQCTPLLAIMHLMDSIQGVLSGVARGCGWQAFGAAANLGAYYIVGLPAAVVLGFVYDLKGRGLWIGMVLGIVTQASSLVLITCLTNWHQQAEQALDRVHSSAYATLPSKADHDQKEEIPVLLPFRNGDCEDHSG</sequence>
<dbReference type="GO" id="GO:1990961">
    <property type="term" value="P:xenobiotic detoxification by transmembrane export across the plasma membrane"/>
    <property type="evidence" value="ECO:0007669"/>
    <property type="project" value="InterPro"/>
</dbReference>
<comment type="similarity">
    <text evidence="2 6">Belongs to the multi antimicrobial extrusion (MATE) (TC 2.A.66.1) family.</text>
</comment>
<feature type="transmembrane region" description="Helical" evidence="6">
    <location>
        <begin position="175"/>
        <end position="193"/>
    </location>
</feature>
<feature type="transmembrane region" description="Helical" evidence="6">
    <location>
        <begin position="137"/>
        <end position="155"/>
    </location>
</feature>
<feature type="transmembrane region" description="Helical" evidence="6">
    <location>
        <begin position="356"/>
        <end position="377"/>
    </location>
</feature>
<keyword evidence="4 6" id="KW-1133">Transmembrane helix</keyword>
<dbReference type="Proteomes" id="UP000822688">
    <property type="component" value="Chromosome 6"/>
</dbReference>
<feature type="transmembrane region" description="Helical" evidence="6">
    <location>
        <begin position="94"/>
        <end position="117"/>
    </location>
</feature>
<gene>
    <name evidence="7" type="ORF">KC19_6G056400</name>
</gene>
<dbReference type="CDD" id="cd13132">
    <property type="entry name" value="MATE_eukaryotic"/>
    <property type="match status" value="1"/>
</dbReference>
<proteinExistence type="inferred from homology"/>